<protein>
    <submittedName>
        <fullName evidence="1">Uncharacterized protein</fullName>
    </submittedName>
</protein>
<dbReference type="EMBL" id="RCDD01000001">
    <property type="protein sequence ID" value="RLK60030.1"/>
    <property type="molecule type" value="Genomic_DNA"/>
</dbReference>
<accession>A0A421B734</accession>
<gene>
    <name evidence="1" type="ORF">CLV68_0527</name>
</gene>
<evidence type="ECO:0000313" key="2">
    <source>
        <dbReference type="Proteomes" id="UP000282454"/>
    </source>
</evidence>
<proteinExistence type="predicted"/>
<name>A0A421B734_9PSEU</name>
<keyword evidence="2" id="KW-1185">Reference proteome</keyword>
<dbReference type="AlphaFoldDB" id="A0A421B734"/>
<comment type="caution">
    <text evidence="1">The sequence shown here is derived from an EMBL/GenBank/DDBJ whole genome shotgun (WGS) entry which is preliminary data.</text>
</comment>
<sequence>MARVLGVLVALIAWGWDWEGAGRGVVVAG</sequence>
<reference evidence="1 2" key="1">
    <citation type="submission" date="2018-10" db="EMBL/GenBank/DDBJ databases">
        <title>Genomic Encyclopedia of Archaeal and Bacterial Type Strains, Phase II (KMG-II): from individual species to whole genera.</title>
        <authorList>
            <person name="Goeker M."/>
        </authorList>
    </citation>
    <scope>NUCLEOTIDE SEQUENCE [LARGE SCALE GENOMIC DNA]</scope>
    <source>
        <strain evidence="1 2">DSM 45657</strain>
    </source>
</reference>
<evidence type="ECO:0000313" key="1">
    <source>
        <dbReference type="EMBL" id="RLK60030.1"/>
    </source>
</evidence>
<dbReference type="Proteomes" id="UP000282454">
    <property type="component" value="Unassembled WGS sequence"/>
</dbReference>
<organism evidence="1 2">
    <name type="scientific">Actinokineospora cianjurensis</name>
    <dbReference type="NCBI Taxonomy" id="585224"/>
    <lineage>
        <taxon>Bacteria</taxon>
        <taxon>Bacillati</taxon>
        <taxon>Actinomycetota</taxon>
        <taxon>Actinomycetes</taxon>
        <taxon>Pseudonocardiales</taxon>
        <taxon>Pseudonocardiaceae</taxon>
        <taxon>Actinokineospora</taxon>
    </lineage>
</organism>